<dbReference type="AlphaFoldDB" id="A0A0A9FK94"/>
<reference evidence="1" key="1">
    <citation type="submission" date="2014-09" db="EMBL/GenBank/DDBJ databases">
        <authorList>
            <person name="Magalhaes I.L.F."/>
            <person name="Oliveira U."/>
            <person name="Santos F.R."/>
            <person name="Vidigal T.H.D.A."/>
            <person name="Brescovit A.D."/>
            <person name="Santos A.J."/>
        </authorList>
    </citation>
    <scope>NUCLEOTIDE SEQUENCE</scope>
    <source>
        <tissue evidence="1">Shoot tissue taken approximately 20 cm above the soil surface</tissue>
    </source>
</reference>
<accession>A0A0A9FK94</accession>
<protein>
    <submittedName>
        <fullName evidence="1">Uncharacterized protein</fullName>
    </submittedName>
</protein>
<sequence>MHVPTFRLSWRTARLS</sequence>
<organism evidence="1">
    <name type="scientific">Arundo donax</name>
    <name type="common">Giant reed</name>
    <name type="synonym">Donax arundinaceus</name>
    <dbReference type="NCBI Taxonomy" id="35708"/>
    <lineage>
        <taxon>Eukaryota</taxon>
        <taxon>Viridiplantae</taxon>
        <taxon>Streptophyta</taxon>
        <taxon>Embryophyta</taxon>
        <taxon>Tracheophyta</taxon>
        <taxon>Spermatophyta</taxon>
        <taxon>Magnoliopsida</taxon>
        <taxon>Liliopsida</taxon>
        <taxon>Poales</taxon>
        <taxon>Poaceae</taxon>
        <taxon>PACMAD clade</taxon>
        <taxon>Arundinoideae</taxon>
        <taxon>Arundineae</taxon>
        <taxon>Arundo</taxon>
    </lineage>
</organism>
<reference evidence="1" key="2">
    <citation type="journal article" date="2015" name="Data Brief">
        <title>Shoot transcriptome of the giant reed, Arundo donax.</title>
        <authorList>
            <person name="Barrero R.A."/>
            <person name="Guerrero F.D."/>
            <person name="Moolhuijzen P."/>
            <person name="Goolsby J.A."/>
            <person name="Tidwell J."/>
            <person name="Bellgard S.E."/>
            <person name="Bellgard M.I."/>
        </authorList>
    </citation>
    <scope>NUCLEOTIDE SEQUENCE</scope>
    <source>
        <tissue evidence="1">Shoot tissue taken approximately 20 cm above the soil surface</tissue>
    </source>
</reference>
<evidence type="ECO:0000313" key="1">
    <source>
        <dbReference type="EMBL" id="JAE10561.1"/>
    </source>
</evidence>
<name>A0A0A9FK94_ARUDO</name>
<proteinExistence type="predicted"/>
<dbReference type="EMBL" id="GBRH01187335">
    <property type="protein sequence ID" value="JAE10561.1"/>
    <property type="molecule type" value="Transcribed_RNA"/>
</dbReference>